<feature type="domain" description="Phage tail collar" evidence="1">
    <location>
        <begin position="8"/>
        <end position="63"/>
    </location>
</feature>
<dbReference type="SUPFAM" id="SSF88874">
    <property type="entry name" value="Receptor-binding domain of short tail fibre protein gp12"/>
    <property type="match status" value="1"/>
</dbReference>
<name>A0ABW2MTK8_9FLAO</name>
<evidence type="ECO:0000259" key="1">
    <source>
        <dbReference type="Pfam" id="PF07484"/>
    </source>
</evidence>
<dbReference type="Pfam" id="PF07484">
    <property type="entry name" value="Collar"/>
    <property type="match status" value="1"/>
</dbReference>
<accession>A0ABW2MTK8</accession>
<reference evidence="3" key="1">
    <citation type="journal article" date="2019" name="Int. J. Syst. Evol. Microbiol.">
        <title>The Global Catalogue of Microorganisms (GCM) 10K type strain sequencing project: providing services to taxonomists for standard genome sequencing and annotation.</title>
        <authorList>
            <consortium name="The Broad Institute Genomics Platform"/>
            <consortium name="The Broad Institute Genome Sequencing Center for Infectious Disease"/>
            <person name="Wu L."/>
            <person name="Ma J."/>
        </authorList>
    </citation>
    <scope>NUCLEOTIDE SEQUENCE [LARGE SCALE GENOMIC DNA]</scope>
    <source>
        <strain evidence="3">CGMCC 1.16306</strain>
    </source>
</reference>
<dbReference type="InterPro" id="IPR011083">
    <property type="entry name" value="Phage_tail_collar_dom"/>
</dbReference>
<dbReference type="InterPro" id="IPR037053">
    <property type="entry name" value="Phage_tail_collar_dom_sf"/>
</dbReference>
<keyword evidence="3" id="KW-1185">Reference proteome</keyword>
<proteinExistence type="predicted"/>
<dbReference type="RefSeq" id="WP_380218192.1">
    <property type="nucleotide sequence ID" value="NZ_JBHTBN010000006.1"/>
</dbReference>
<comment type="caution">
    <text evidence="2">The sequence shown here is derived from an EMBL/GenBank/DDBJ whole genome shotgun (WGS) entry which is preliminary data.</text>
</comment>
<evidence type="ECO:0000313" key="3">
    <source>
        <dbReference type="Proteomes" id="UP001596415"/>
    </source>
</evidence>
<evidence type="ECO:0000313" key="2">
    <source>
        <dbReference type="EMBL" id="MFC7358274.1"/>
    </source>
</evidence>
<protein>
    <submittedName>
        <fullName evidence="2">Phage tail protein</fullName>
    </submittedName>
</protein>
<dbReference type="Proteomes" id="UP001596415">
    <property type="component" value="Unassembled WGS sequence"/>
</dbReference>
<gene>
    <name evidence="2" type="ORF">ACFQO1_11290</name>
</gene>
<sequence>MPSTPFVGQIMAVGFNFAPRGWAFCNGQLLAISQNDALFSLLGTIYGGDGRTTFGLPDLRGRSAIGIGTGPGLDAISVGDRGGVENRTNTNSNLVSHNHSGIFQISTDPGQGNTGNGQYIAAHSGAFSNNNTSGDLLSGVSINNSGGGQSYSIRNPYLAMHYCIALVGVYPSRN</sequence>
<dbReference type="Gene3D" id="3.90.1340.10">
    <property type="entry name" value="Phage tail collar domain"/>
    <property type="match status" value="1"/>
</dbReference>
<dbReference type="EMBL" id="JBHTBN010000006">
    <property type="protein sequence ID" value="MFC7358274.1"/>
    <property type="molecule type" value="Genomic_DNA"/>
</dbReference>
<organism evidence="2 3">
    <name type="scientific">Jejudonia soesokkakensis</name>
    <dbReference type="NCBI Taxonomy" id="1323432"/>
    <lineage>
        <taxon>Bacteria</taxon>
        <taxon>Pseudomonadati</taxon>
        <taxon>Bacteroidota</taxon>
        <taxon>Flavobacteriia</taxon>
        <taxon>Flavobacteriales</taxon>
        <taxon>Flavobacteriaceae</taxon>
        <taxon>Jejudonia</taxon>
    </lineage>
</organism>